<accession>A0A8H9ISB2</accession>
<keyword evidence="3" id="KW-1185">Reference proteome</keyword>
<dbReference type="InterPro" id="IPR041629">
    <property type="entry name" value="SCP_3"/>
</dbReference>
<dbReference type="EMBL" id="BNAV01000004">
    <property type="protein sequence ID" value="GHF56853.1"/>
    <property type="molecule type" value="Genomic_DNA"/>
</dbReference>
<dbReference type="AlphaFoldDB" id="A0A8H9ISB2"/>
<feature type="domain" description="Bacterial SCP orthologue" evidence="1">
    <location>
        <begin position="88"/>
        <end position="179"/>
    </location>
</feature>
<dbReference type="Proteomes" id="UP000658656">
    <property type="component" value="Unassembled WGS sequence"/>
</dbReference>
<evidence type="ECO:0000313" key="3">
    <source>
        <dbReference type="Proteomes" id="UP000658656"/>
    </source>
</evidence>
<reference evidence="2" key="1">
    <citation type="journal article" date="2014" name="Int. J. Syst. Evol. Microbiol.">
        <title>Complete genome sequence of Corynebacterium casei LMG S-19264T (=DSM 44701T), isolated from a smear-ripened cheese.</title>
        <authorList>
            <consortium name="US DOE Joint Genome Institute (JGI-PGF)"/>
            <person name="Walter F."/>
            <person name="Albersmeier A."/>
            <person name="Kalinowski J."/>
            <person name="Ruckert C."/>
        </authorList>
    </citation>
    <scope>NUCLEOTIDE SEQUENCE</scope>
    <source>
        <strain evidence="2">CGMCC 4.7679</strain>
    </source>
</reference>
<evidence type="ECO:0000259" key="1">
    <source>
        <dbReference type="Pfam" id="PF17844"/>
    </source>
</evidence>
<protein>
    <recommendedName>
        <fullName evidence="1">Bacterial SCP orthologue domain-containing protein</fullName>
    </recommendedName>
</protein>
<dbReference type="Pfam" id="PF17844">
    <property type="entry name" value="SCP_3"/>
    <property type="match status" value="1"/>
</dbReference>
<comment type="caution">
    <text evidence="2">The sequence shown here is derived from an EMBL/GenBank/DDBJ whole genome shotgun (WGS) entry which is preliminary data.</text>
</comment>
<organism evidence="2 3">
    <name type="scientific">Amycolatopsis bartoniae</name>
    <dbReference type="NCBI Taxonomy" id="941986"/>
    <lineage>
        <taxon>Bacteria</taxon>
        <taxon>Bacillati</taxon>
        <taxon>Actinomycetota</taxon>
        <taxon>Actinomycetes</taxon>
        <taxon>Pseudonocardiales</taxon>
        <taxon>Pseudonocardiaceae</taxon>
        <taxon>Amycolatopsis</taxon>
    </lineage>
</organism>
<sequence>MGLALALARISSVIFGLPSRPVVWGSGTSSSASSRCAMFNPTCQVPSYWRSLYCSPMPTSRSVDPAELRAALAAISGWLSGDEEKPARQALAAAVRLSLRALAADAPGRSVEVRVPPFAAVQCVEGPRHTRGTPPNVIETDPRTWLELATGRLGWAQAVEDGRVTASGTRADLSHWLPVAR</sequence>
<dbReference type="Gene3D" id="3.30.1050.40">
    <property type="match status" value="1"/>
</dbReference>
<name>A0A8H9ISB2_9PSEU</name>
<gene>
    <name evidence="2" type="ORF">GCM10017566_32540</name>
</gene>
<reference evidence="2" key="2">
    <citation type="submission" date="2020-09" db="EMBL/GenBank/DDBJ databases">
        <authorList>
            <person name="Sun Q."/>
            <person name="Zhou Y."/>
        </authorList>
    </citation>
    <scope>NUCLEOTIDE SEQUENCE</scope>
    <source>
        <strain evidence="2">CGMCC 4.7679</strain>
    </source>
</reference>
<proteinExistence type="predicted"/>
<evidence type="ECO:0000313" key="2">
    <source>
        <dbReference type="EMBL" id="GHF56853.1"/>
    </source>
</evidence>
<dbReference type="SUPFAM" id="SSF55718">
    <property type="entry name" value="SCP-like"/>
    <property type="match status" value="1"/>
</dbReference>
<dbReference type="InterPro" id="IPR036527">
    <property type="entry name" value="SCP2_sterol-bd_dom_sf"/>
</dbReference>